<organism evidence="1 2">
    <name type="scientific">Fibrella aestuarina BUZ 2</name>
    <dbReference type="NCBI Taxonomy" id="1166018"/>
    <lineage>
        <taxon>Bacteria</taxon>
        <taxon>Pseudomonadati</taxon>
        <taxon>Bacteroidota</taxon>
        <taxon>Cytophagia</taxon>
        <taxon>Cytophagales</taxon>
        <taxon>Spirosomataceae</taxon>
        <taxon>Fibrella</taxon>
    </lineage>
</organism>
<protein>
    <submittedName>
        <fullName evidence="1">Uncharacterized protein</fullName>
    </submittedName>
</protein>
<evidence type="ECO:0000313" key="2">
    <source>
        <dbReference type="Proteomes" id="UP000011058"/>
    </source>
</evidence>
<dbReference type="HOGENOM" id="CLU_3403643_0_0_10"/>
<dbReference type="Proteomes" id="UP000011058">
    <property type="component" value="Chromosome"/>
</dbReference>
<keyword evidence="2" id="KW-1185">Reference proteome</keyword>
<dbReference type="EMBL" id="HE796683">
    <property type="protein sequence ID" value="CCH01110.1"/>
    <property type="molecule type" value="Genomic_DNA"/>
</dbReference>
<proteinExistence type="predicted"/>
<dbReference type="KEGG" id="fae:FAES_3101"/>
<gene>
    <name evidence="1" type="ORF">FAES_3101</name>
</gene>
<sequence>MLWFCHYKSQLQSSIVMGRECRRMTVYDYK</sequence>
<evidence type="ECO:0000313" key="1">
    <source>
        <dbReference type="EMBL" id="CCH01110.1"/>
    </source>
</evidence>
<accession>I0KAF7</accession>
<reference evidence="1 2" key="1">
    <citation type="journal article" date="2012" name="J. Bacteriol.">
        <title>Genome Sequence of Fibrella aestuarina BUZ 2T, a Filamentous Marine Bacterium.</title>
        <authorList>
            <person name="Filippini M."/>
            <person name="Qi W."/>
            <person name="Blom J."/>
            <person name="Goesmann A."/>
            <person name="Smits T.H."/>
            <person name="Bagheri H.C."/>
        </authorList>
    </citation>
    <scope>NUCLEOTIDE SEQUENCE [LARGE SCALE GENOMIC DNA]</scope>
    <source>
        <strain evidence="2">BUZ 2T</strain>
    </source>
</reference>
<dbReference type="AlphaFoldDB" id="I0KAF7"/>
<name>I0KAF7_9BACT</name>